<accession>A0A835W761</accession>
<proteinExistence type="predicted"/>
<evidence type="ECO:0000313" key="2">
    <source>
        <dbReference type="EMBL" id="KAG2439679.1"/>
    </source>
</evidence>
<name>A0A835W761_9CHLO</name>
<organism evidence="2 3">
    <name type="scientific">Chlamydomonas schloesseri</name>
    <dbReference type="NCBI Taxonomy" id="2026947"/>
    <lineage>
        <taxon>Eukaryota</taxon>
        <taxon>Viridiplantae</taxon>
        <taxon>Chlorophyta</taxon>
        <taxon>core chlorophytes</taxon>
        <taxon>Chlorophyceae</taxon>
        <taxon>CS clade</taxon>
        <taxon>Chlamydomonadales</taxon>
        <taxon>Chlamydomonadaceae</taxon>
        <taxon>Chlamydomonas</taxon>
    </lineage>
</organism>
<feature type="compositionally biased region" description="Low complexity" evidence="1">
    <location>
        <begin position="169"/>
        <end position="178"/>
    </location>
</feature>
<dbReference type="OrthoDB" id="549094at2759"/>
<reference evidence="2" key="1">
    <citation type="journal article" date="2020" name="bioRxiv">
        <title>Comparative genomics of Chlamydomonas.</title>
        <authorList>
            <person name="Craig R.J."/>
            <person name="Hasan A.R."/>
            <person name="Ness R.W."/>
            <person name="Keightley P.D."/>
        </authorList>
    </citation>
    <scope>NUCLEOTIDE SEQUENCE</scope>
    <source>
        <strain evidence="2">CCAP 11/173</strain>
    </source>
</reference>
<comment type="caution">
    <text evidence="2">The sequence shown here is derived from an EMBL/GenBank/DDBJ whole genome shotgun (WGS) entry which is preliminary data.</text>
</comment>
<keyword evidence="3" id="KW-1185">Reference proteome</keyword>
<feature type="compositionally biased region" description="Low complexity" evidence="1">
    <location>
        <begin position="150"/>
        <end position="159"/>
    </location>
</feature>
<feature type="region of interest" description="Disordered" evidence="1">
    <location>
        <begin position="127"/>
        <end position="185"/>
    </location>
</feature>
<dbReference type="Proteomes" id="UP000613740">
    <property type="component" value="Unassembled WGS sequence"/>
</dbReference>
<evidence type="ECO:0000256" key="1">
    <source>
        <dbReference type="SAM" id="MobiDB-lite"/>
    </source>
</evidence>
<dbReference type="AlphaFoldDB" id="A0A835W761"/>
<sequence length="350" mass="36139">MPLTAGLQEAMDHISLEDRLEWHAALCEANARMAAAAAAAANRRSSPGSAGERWPPKQQQLAVYGSSALSPATLRQALLGGGPRDLALSDKVAAVVVANELDVPLHGLELDEPDAYAALLSGGPLLSGGRSSSRSSMEEVGPARSRDGADAGASSAGAGTAHEARQLGRRQQQQQQEAADAEAEAQKLAAAQEALVWQHVAEHRPELAVAFRGWMDAAAAQLLAGADDGGGSGPLLAQKLVVSSLSGLMPQCLPPGPHRRLTAATDRLFMGWSAAGAAGPAGPTGGGELPLAAAAARQYVKLTTLREAHFLERLRAIATSGGHGGRRCKRVLAVVGRSHADHLLTSSQRH</sequence>
<gene>
    <name evidence="2" type="ORF">HYH02_010560</name>
</gene>
<evidence type="ECO:0000313" key="3">
    <source>
        <dbReference type="Proteomes" id="UP000613740"/>
    </source>
</evidence>
<protein>
    <submittedName>
        <fullName evidence="2">Uncharacterized protein</fullName>
    </submittedName>
</protein>
<dbReference type="EMBL" id="JAEHOD010000040">
    <property type="protein sequence ID" value="KAG2439679.1"/>
    <property type="molecule type" value="Genomic_DNA"/>
</dbReference>